<dbReference type="RefSeq" id="WP_076712607.1">
    <property type="nucleotide sequence ID" value="NZ_MOEN01000007.1"/>
</dbReference>
<evidence type="ECO:0000256" key="4">
    <source>
        <dbReference type="ARBA" id="ARBA00022692"/>
    </source>
</evidence>
<organism evidence="9 10">
    <name type="scientific">Desulfurobacterium indicum</name>
    <dbReference type="NCBI Taxonomy" id="1914305"/>
    <lineage>
        <taxon>Bacteria</taxon>
        <taxon>Pseudomonadati</taxon>
        <taxon>Aquificota</taxon>
        <taxon>Aquificia</taxon>
        <taxon>Desulfurobacteriales</taxon>
        <taxon>Desulfurobacteriaceae</taxon>
        <taxon>Desulfurobacterium</taxon>
    </lineage>
</organism>
<feature type="domain" description="Type II secretion system protein GspF" evidence="8">
    <location>
        <begin position="268"/>
        <end position="389"/>
    </location>
</feature>
<comment type="similarity">
    <text evidence="2">Belongs to the GSP F family.</text>
</comment>
<keyword evidence="10" id="KW-1185">Reference proteome</keyword>
<dbReference type="PANTHER" id="PTHR30012:SF0">
    <property type="entry name" value="TYPE II SECRETION SYSTEM PROTEIN F-RELATED"/>
    <property type="match status" value="1"/>
</dbReference>
<dbReference type="InterPro" id="IPR003004">
    <property type="entry name" value="GspF/PilC"/>
</dbReference>
<dbReference type="Gene3D" id="1.20.81.30">
    <property type="entry name" value="Type II secretion system (T2SS), domain F"/>
    <property type="match status" value="2"/>
</dbReference>
<dbReference type="Pfam" id="PF00482">
    <property type="entry name" value="T2SSF"/>
    <property type="match status" value="2"/>
</dbReference>
<evidence type="ECO:0000256" key="1">
    <source>
        <dbReference type="ARBA" id="ARBA00004651"/>
    </source>
</evidence>
<feature type="transmembrane region" description="Helical" evidence="7">
    <location>
        <begin position="210"/>
        <end position="235"/>
    </location>
</feature>
<keyword evidence="6 7" id="KW-0472">Membrane</keyword>
<dbReference type="Proteomes" id="UP000187408">
    <property type="component" value="Unassembled WGS sequence"/>
</dbReference>
<dbReference type="STRING" id="1914305.BLW93_02845"/>
<feature type="domain" description="Type II secretion system protein GspF" evidence="8">
    <location>
        <begin position="70"/>
        <end position="191"/>
    </location>
</feature>
<dbReference type="GO" id="GO:0005886">
    <property type="term" value="C:plasma membrane"/>
    <property type="evidence" value="ECO:0007669"/>
    <property type="project" value="UniProtKB-SubCell"/>
</dbReference>
<dbReference type="InterPro" id="IPR042094">
    <property type="entry name" value="T2SS_GspF_sf"/>
</dbReference>
<comment type="caution">
    <text evidence="9">The sequence shown here is derived from an EMBL/GenBank/DDBJ whole genome shotgun (WGS) entry which is preliminary data.</text>
</comment>
<evidence type="ECO:0000313" key="10">
    <source>
        <dbReference type="Proteomes" id="UP000187408"/>
    </source>
</evidence>
<name>A0A1R1MM25_9BACT</name>
<dbReference type="PANTHER" id="PTHR30012">
    <property type="entry name" value="GENERAL SECRETION PATHWAY PROTEIN"/>
    <property type="match status" value="1"/>
</dbReference>
<comment type="subcellular location">
    <subcellularLocation>
        <location evidence="1">Cell membrane</location>
        <topology evidence="1">Multi-pass membrane protein</topology>
    </subcellularLocation>
</comment>
<gene>
    <name evidence="9" type="ORF">BLW93_02845</name>
</gene>
<protein>
    <recommendedName>
        <fullName evidence="8">Type II secretion system protein GspF domain-containing protein</fullName>
    </recommendedName>
</protein>
<reference evidence="9 10" key="1">
    <citation type="submission" date="2016-10" db="EMBL/GenBank/DDBJ databases">
        <title>Genome sequence of a sulfur-reducing bacterium Desulfurobacterium indicum K6013.</title>
        <authorList>
            <person name="Cao J."/>
            <person name="Shao Z."/>
            <person name="Alain K."/>
            <person name="Jebbar M."/>
        </authorList>
    </citation>
    <scope>NUCLEOTIDE SEQUENCE [LARGE SCALE GENOMIC DNA]</scope>
    <source>
        <strain evidence="9 10">K6013</strain>
    </source>
</reference>
<dbReference type="PRINTS" id="PR00812">
    <property type="entry name" value="BCTERIALGSPF"/>
</dbReference>
<evidence type="ECO:0000256" key="2">
    <source>
        <dbReference type="ARBA" id="ARBA00005745"/>
    </source>
</evidence>
<keyword evidence="3" id="KW-1003">Cell membrane</keyword>
<evidence type="ECO:0000256" key="3">
    <source>
        <dbReference type="ARBA" id="ARBA00022475"/>
    </source>
</evidence>
<keyword evidence="4 7" id="KW-0812">Transmembrane</keyword>
<evidence type="ECO:0000256" key="5">
    <source>
        <dbReference type="ARBA" id="ARBA00022989"/>
    </source>
</evidence>
<accession>A0A1R1MM25</accession>
<evidence type="ECO:0000259" key="8">
    <source>
        <dbReference type="Pfam" id="PF00482"/>
    </source>
</evidence>
<dbReference type="InterPro" id="IPR018076">
    <property type="entry name" value="T2SS_GspF_dom"/>
</dbReference>
<feature type="transmembrane region" description="Helical" evidence="7">
    <location>
        <begin position="370"/>
        <end position="391"/>
    </location>
</feature>
<dbReference type="EMBL" id="MOEN01000007">
    <property type="protein sequence ID" value="OMH40868.1"/>
    <property type="molecule type" value="Genomic_DNA"/>
</dbReference>
<dbReference type="AlphaFoldDB" id="A0A1R1MM25"/>
<sequence length="396" mass="44569">MAVFEYRAYDLSGKEVKGKEEALSEGHLRQVLEERGLIPFEIAPVSKAKNRRFFLSSSKKISDLEVALLLYEMGILFDRGIHITDIFEILADQFKGTELEETFLLARSKVAEGQPVGEAMRETNVFPDFVVEMVLAGEESGALSKIFISASKFLEREADFKEKIKGALTYPAIVIVIGFIAMIIVMKVAVPRIIKIYAQFNEDVPFATRIIMSFSSILSVLLKLLIPTAVLAVVFRDKIFTRERMDSFKLKIPFFRDIHLSSIYSSWAGTLSILLSGGLPLDKAVTVANKTIANSIVAEKFKNLSVWIREGKKMSEFLRKNKMLPDAAVRLIIIGEETGELEEMLSLVSSIYRKETEKLINRFMTILEPATLLVLAVFVAFFVFATILPIFNLSVR</sequence>
<dbReference type="OrthoDB" id="9874at2"/>
<evidence type="ECO:0000313" key="9">
    <source>
        <dbReference type="EMBL" id="OMH40868.1"/>
    </source>
</evidence>
<proteinExistence type="inferred from homology"/>
<evidence type="ECO:0000256" key="6">
    <source>
        <dbReference type="ARBA" id="ARBA00023136"/>
    </source>
</evidence>
<evidence type="ECO:0000256" key="7">
    <source>
        <dbReference type="SAM" id="Phobius"/>
    </source>
</evidence>
<feature type="transmembrane region" description="Helical" evidence="7">
    <location>
        <begin position="168"/>
        <end position="190"/>
    </location>
</feature>
<keyword evidence="5 7" id="KW-1133">Transmembrane helix</keyword>